<comment type="caution">
    <text evidence="1">The sequence shown here is derived from an EMBL/GenBank/DDBJ whole genome shotgun (WGS) entry which is preliminary data.</text>
</comment>
<sequence>MRSTYSTSGYPSSSLGISWGGRQVVVASYAARSARAFSSSSFIVASKGLRRRCLSMYSSRSLRDSMQLSQMSAATCVPSSHGSKNVVP</sequence>
<name>A0A087CF55_9BIFI</name>
<protein>
    <submittedName>
        <fullName evidence="1">Uncharacterized protein</fullName>
    </submittedName>
</protein>
<proteinExistence type="predicted"/>
<reference evidence="1 2" key="1">
    <citation type="submission" date="2014-03" db="EMBL/GenBank/DDBJ databases">
        <title>Genomics of Bifidobacteria.</title>
        <authorList>
            <person name="Ventura M."/>
            <person name="Milani C."/>
            <person name="Lugli G.A."/>
        </authorList>
    </citation>
    <scope>NUCLEOTIDE SEQUENCE [LARGE SCALE GENOMIC DNA]</scope>
    <source>
        <strain evidence="1 2">DSM 23975</strain>
    </source>
</reference>
<accession>A0A087CF55</accession>
<dbReference type="Proteomes" id="UP000028984">
    <property type="component" value="Unassembled WGS sequence"/>
</dbReference>
<dbReference type="EMBL" id="JGZK01000026">
    <property type="protein sequence ID" value="KFI81905.1"/>
    <property type="molecule type" value="Genomic_DNA"/>
</dbReference>
<dbReference type="STRING" id="1437610.BREU_2171"/>
<keyword evidence="2" id="KW-1185">Reference proteome</keyword>
<evidence type="ECO:0000313" key="2">
    <source>
        <dbReference type="Proteomes" id="UP000028984"/>
    </source>
</evidence>
<evidence type="ECO:0000313" key="1">
    <source>
        <dbReference type="EMBL" id="KFI81905.1"/>
    </source>
</evidence>
<dbReference type="AlphaFoldDB" id="A0A087CF55"/>
<gene>
    <name evidence="1" type="ORF">BREU_2171</name>
</gene>
<organism evidence="1 2">
    <name type="scientific">Bifidobacterium reuteri DSM 23975</name>
    <dbReference type="NCBI Taxonomy" id="1437610"/>
    <lineage>
        <taxon>Bacteria</taxon>
        <taxon>Bacillati</taxon>
        <taxon>Actinomycetota</taxon>
        <taxon>Actinomycetes</taxon>
        <taxon>Bifidobacteriales</taxon>
        <taxon>Bifidobacteriaceae</taxon>
        <taxon>Bifidobacterium</taxon>
    </lineage>
</organism>